<dbReference type="Pfam" id="PF01535">
    <property type="entry name" value="PPR"/>
    <property type="match status" value="2"/>
</dbReference>
<protein>
    <recommendedName>
        <fullName evidence="6">Pentatricopeptide repeat-containing protein</fullName>
    </recommendedName>
</protein>
<keyword evidence="2" id="KW-0677">Repeat</keyword>
<evidence type="ECO:0000256" key="2">
    <source>
        <dbReference type="ARBA" id="ARBA00022737"/>
    </source>
</evidence>
<dbReference type="Pfam" id="PF13812">
    <property type="entry name" value="PPR_3"/>
    <property type="match status" value="3"/>
</dbReference>
<organism evidence="5">
    <name type="scientific">Aegilops tauschii</name>
    <name type="common">Tausch's goatgrass</name>
    <name type="synonym">Aegilops squarrosa</name>
    <dbReference type="NCBI Taxonomy" id="37682"/>
    <lineage>
        <taxon>Eukaryota</taxon>
        <taxon>Viridiplantae</taxon>
        <taxon>Streptophyta</taxon>
        <taxon>Embryophyta</taxon>
        <taxon>Tracheophyta</taxon>
        <taxon>Spermatophyta</taxon>
        <taxon>Magnoliopsida</taxon>
        <taxon>Liliopsida</taxon>
        <taxon>Poales</taxon>
        <taxon>Poaceae</taxon>
        <taxon>BOP clade</taxon>
        <taxon>Pooideae</taxon>
        <taxon>Triticodae</taxon>
        <taxon>Triticeae</taxon>
        <taxon>Triticinae</taxon>
        <taxon>Aegilops</taxon>
    </lineage>
</organism>
<evidence type="ECO:0008006" key="6">
    <source>
        <dbReference type="Google" id="ProtNLM"/>
    </source>
</evidence>
<accession>N1QZJ0</accession>
<evidence type="ECO:0000256" key="3">
    <source>
        <dbReference type="ARBA" id="ARBA00022946"/>
    </source>
</evidence>
<dbReference type="Pfam" id="PF13041">
    <property type="entry name" value="PPR_2"/>
    <property type="match status" value="1"/>
</dbReference>
<feature type="region of interest" description="Disordered" evidence="4">
    <location>
        <begin position="583"/>
        <end position="659"/>
    </location>
</feature>
<comment type="similarity">
    <text evidence="1">Belongs to the PPR family. P subfamily.</text>
</comment>
<dbReference type="InterPro" id="IPR050667">
    <property type="entry name" value="PPR-containing_protein"/>
</dbReference>
<dbReference type="InterPro" id="IPR002885">
    <property type="entry name" value="PPR_rpt"/>
</dbReference>
<dbReference type="PANTHER" id="PTHR47939:SF1">
    <property type="entry name" value="OS04G0684500 PROTEIN"/>
    <property type="match status" value="1"/>
</dbReference>
<proteinExistence type="inferred from homology"/>
<dbReference type="EnsemblPlants" id="EMT17046">
    <property type="protein sequence ID" value="EMT17046"/>
    <property type="gene ID" value="F775_22287"/>
</dbReference>
<dbReference type="SUPFAM" id="SSF48452">
    <property type="entry name" value="TPR-like"/>
    <property type="match status" value="1"/>
</dbReference>
<dbReference type="PROSITE" id="PS51375">
    <property type="entry name" value="PPR"/>
    <property type="match status" value="8"/>
</dbReference>
<dbReference type="Gene3D" id="1.25.40.10">
    <property type="entry name" value="Tetratricopeptide repeat domain"/>
    <property type="match status" value="4"/>
</dbReference>
<dbReference type="NCBIfam" id="TIGR00756">
    <property type="entry name" value="PPR"/>
    <property type="match status" value="8"/>
</dbReference>
<dbReference type="InterPro" id="IPR011990">
    <property type="entry name" value="TPR-like_helical_dom_sf"/>
</dbReference>
<sequence>MEAAMGTLGSQSPLSFSSSLRMLLPNPRSAWISDSGWSLERREIVFVAIWLGNYVSWYKELYSLGLFDPRRNFFKPDVQLLGETFDFAKLDACQAASNAKASCGWPVYNVRKIEGNQRLDVVCHGMLAPRKFVRKKRQEEVFKDANDEAKQKSWRRMMSEIEESGSDVSSILKAQRNTTGTLPRDTVLGTLVRFKQLKKWNLVSEILEWLRTQHWWDFSEMDFLMLVTAYGKLGDFSRAERVLKYMNKKGYRPTVISQTALMEAYGRAKQYRKAEAVFHKMQTSGPEPSPITYQIILKSLVEGDKYKEAEAIFKDLLNEKRASFKPDQKMFHMMIYMYKKAGDYTQARKLFAQMPERGIPQSTVTFNSLMSFEADYKEVSSIYDQMQRAGLKPDVVSYSLLIKAYGKARREDEALAVFEEMLDAGIRPTRKSYNILLDAFAVSGLVEEARTVFKTMRRHRVEPDLCSYTTMLLAYVNASDMDGAEKFFRRIKDDGLRPNVVAYGTLMKGYSKLDDVEKVMRVYERMRMQGVEPNQTIFTTIMDAHGRNSDFGNAVIWFNEMETRGYPPDKKAKNILLSLAKTPEEQEEANELTGNGTSGADVDEGGLTDSTAHHHSLNGASTSDLNGRNKAGSSGCEDEDDDDDDDDYEEMDDEELDFVAFKDKRELNFAT</sequence>
<evidence type="ECO:0000256" key="4">
    <source>
        <dbReference type="SAM" id="MobiDB-lite"/>
    </source>
</evidence>
<reference evidence="5" key="1">
    <citation type="submission" date="2015-06" db="UniProtKB">
        <authorList>
            <consortium name="EnsemblPlants"/>
        </authorList>
    </citation>
    <scope>IDENTIFICATION</scope>
</reference>
<feature type="compositionally biased region" description="Acidic residues" evidence="4">
    <location>
        <begin position="636"/>
        <end position="657"/>
    </location>
</feature>
<keyword evidence="3" id="KW-0809">Transit peptide</keyword>
<dbReference type="PANTHER" id="PTHR47939">
    <property type="entry name" value="MEMBRANE-ASSOCIATED SALT-INDUCIBLE PROTEIN-LIKE"/>
    <property type="match status" value="1"/>
</dbReference>
<evidence type="ECO:0000256" key="1">
    <source>
        <dbReference type="ARBA" id="ARBA00007626"/>
    </source>
</evidence>
<dbReference type="AlphaFoldDB" id="N1QZJ0"/>
<name>N1QZJ0_AEGTA</name>
<evidence type="ECO:0000313" key="5">
    <source>
        <dbReference type="EnsemblPlants" id="EMT17046"/>
    </source>
</evidence>